<dbReference type="InterPro" id="IPR001544">
    <property type="entry name" value="Aminotrans_IV"/>
</dbReference>
<keyword evidence="3" id="KW-1185">Reference proteome</keyword>
<dbReference type="AlphaFoldDB" id="X5E6Z6"/>
<dbReference type="InterPro" id="IPR043132">
    <property type="entry name" value="BCAT-like_C"/>
</dbReference>
<evidence type="ECO:0000313" key="3">
    <source>
        <dbReference type="Proteomes" id="UP000023772"/>
    </source>
</evidence>
<gene>
    <name evidence="1" type="ORF">FH5T_21775</name>
    <name evidence="2" type="ORF">SAMN05444285_12830</name>
</gene>
<name>X5E6Z6_9BACT</name>
<dbReference type="eggNOG" id="COG0115">
    <property type="taxonomic scope" value="Bacteria"/>
</dbReference>
<dbReference type="SUPFAM" id="SSF56752">
    <property type="entry name" value="D-aminoacid aminotransferase-like PLP-dependent enzymes"/>
    <property type="match status" value="1"/>
</dbReference>
<accession>X5E6Z6</accession>
<dbReference type="KEGG" id="dori:FH5T_21775"/>
<dbReference type="EMBL" id="FOHT01000028">
    <property type="protein sequence ID" value="SET90774.1"/>
    <property type="molecule type" value="Genomic_DNA"/>
</dbReference>
<dbReference type="OrthoDB" id="9805628at2"/>
<evidence type="ECO:0000313" key="4">
    <source>
        <dbReference type="Proteomes" id="UP000181981"/>
    </source>
</evidence>
<reference evidence="2 4" key="2">
    <citation type="submission" date="2016-10" db="EMBL/GenBank/DDBJ databases">
        <authorList>
            <person name="de Groot N.N."/>
        </authorList>
    </citation>
    <scope>NUCLEOTIDE SEQUENCE [LARGE SCALE GENOMIC DNA]</scope>
    <source>
        <strain evidence="2 4">DSM 25947</strain>
    </source>
</reference>
<protein>
    <submittedName>
        <fullName evidence="2">Branched-chain amino acid aminotransferase</fullName>
    </submittedName>
</protein>
<organism evidence="2 4">
    <name type="scientific">Draconibacterium orientale</name>
    <dbReference type="NCBI Taxonomy" id="1168034"/>
    <lineage>
        <taxon>Bacteria</taxon>
        <taxon>Pseudomonadati</taxon>
        <taxon>Bacteroidota</taxon>
        <taxon>Bacteroidia</taxon>
        <taxon>Marinilabiliales</taxon>
        <taxon>Prolixibacteraceae</taxon>
        <taxon>Draconibacterium</taxon>
    </lineage>
</organism>
<evidence type="ECO:0000313" key="2">
    <source>
        <dbReference type="EMBL" id="SET90774.1"/>
    </source>
</evidence>
<dbReference type="HOGENOM" id="CLU_1000156_0_0_10"/>
<dbReference type="Proteomes" id="UP000181981">
    <property type="component" value="Unassembled WGS sequence"/>
</dbReference>
<dbReference type="EMBL" id="CP007451">
    <property type="protein sequence ID" value="AHW62436.1"/>
    <property type="molecule type" value="Genomic_DNA"/>
</dbReference>
<sequence length="278" mass="32419">MAYLLINNRILKEAETNLTPFLLNTPDVYKHSIWFGFGGIPLLDENLDIVEIELKTLGHDLPDLFKNRRELFRLLKRMLNKNRFYRTGLITFQFFISEEKIDYLITCKAFEDFDFPGIKQGLLLQVSELKLVSHSQAYNSCFTKAPFWEQVKAECIKTPNAAAVILNEKGIVCEGIAANLFMIKENVLFTPMIKTGCYGDVIRPQIMRLANEINMKVVETDDLEPTYLQEMDEIFFASETKGIQWVLGFNNRRYVHEFSDRIYSALNQFLERKTENQR</sequence>
<proteinExistence type="predicted"/>
<dbReference type="InterPro" id="IPR036038">
    <property type="entry name" value="Aminotransferase-like"/>
</dbReference>
<reference evidence="1 3" key="1">
    <citation type="submission" date="2014-03" db="EMBL/GenBank/DDBJ databases">
        <title>Complete genome sequence of a deeply braunched marine Bacteroidia bacterium Draconibacterium orientale type strain FH5T.</title>
        <authorList>
            <person name="Li X."/>
            <person name="Wang X."/>
            <person name="Xie Z."/>
            <person name="Du Z."/>
            <person name="Chen G."/>
        </authorList>
    </citation>
    <scope>NUCLEOTIDE SEQUENCE [LARGE SCALE GENOMIC DNA]</scope>
    <source>
        <strain evidence="1 3">FH5</strain>
    </source>
</reference>
<dbReference type="RefSeq" id="WP_051568110.1">
    <property type="nucleotide sequence ID" value="NZ_FOHT01000028.1"/>
</dbReference>
<keyword evidence="2" id="KW-0032">Aminotransferase</keyword>
<dbReference type="Proteomes" id="UP000023772">
    <property type="component" value="Chromosome"/>
</dbReference>
<keyword evidence="2" id="KW-0808">Transferase</keyword>
<dbReference type="Pfam" id="PF01063">
    <property type="entry name" value="Aminotran_4"/>
    <property type="match status" value="1"/>
</dbReference>
<dbReference type="STRING" id="1168034.FH5T_21775"/>
<dbReference type="Gene3D" id="3.20.10.10">
    <property type="entry name" value="D-amino Acid Aminotransferase, subunit A, domain 2"/>
    <property type="match status" value="1"/>
</dbReference>
<dbReference type="GO" id="GO:0008483">
    <property type="term" value="F:transaminase activity"/>
    <property type="evidence" value="ECO:0007669"/>
    <property type="project" value="UniProtKB-KW"/>
</dbReference>
<evidence type="ECO:0000313" key="1">
    <source>
        <dbReference type="EMBL" id="AHW62436.1"/>
    </source>
</evidence>